<reference evidence="3" key="4">
    <citation type="submission" date="2013-04" db="EMBL/GenBank/DDBJ databases">
        <authorList>
            <person name="Chen J."/>
            <person name="Hu Y."/>
            <person name="Yin Y."/>
            <person name="Wang B."/>
            <person name="Zhu Y."/>
        </authorList>
    </citation>
    <scope>NUCLEOTIDE SEQUENCE</scope>
    <source>
        <strain evidence="3">Unioasis 1</strain>
    </source>
</reference>
<sequence>MFINYVVGLLLVLVVLCFMYYIFMGKVLQLIEADETANEDTFNDPMQLVFARNGIVDCNNTRLPCVTDRQCIDNCVLQLATGRLECDNGFCVNRDANIAGRPETETQLDCDIALGLIRVFAASEFVVSQTCISTYRDIVDDLGSIRPYVCSDGTLDIDLSVRQFSPADCKCNPNYTKMIFNQTAFARSVPVCIPNSRAAVYSKIYENV</sequence>
<keyword evidence="5" id="KW-1185">Reference proteome</keyword>
<evidence type="ECO:0000313" key="5">
    <source>
        <dbReference type="Proteomes" id="UP000214344"/>
    </source>
</evidence>
<evidence type="ECO:0000313" key="2">
    <source>
        <dbReference type="EMBL" id="ABI35794.1"/>
    </source>
</evidence>
<keyword evidence="1" id="KW-0812">Transmembrane</keyword>
<reference evidence="4" key="5">
    <citation type="submission" date="2021-06" db="EMBL/GenBank/DDBJ databases">
        <authorList>
            <person name="Xiao Q."/>
            <person name="Zhang X.X."/>
            <person name="Tang M.J."/>
        </authorList>
    </citation>
    <scope>NUCLEOTIDE SEQUENCE</scope>
    <source>
        <strain evidence="4">QF4</strain>
    </source>
</reference>
<organism evidence="2 5">
    <name type="scientific">Ectropis obliqua nucleopolyhedrovirus</name>
    <dbReference type="NCBI Taxonomy" id="59376"/>
    <lineage>
        <taxon>Viruses</taxon>
        <taxon>Viruses incertae sedis</taxon>
        <taxon>Naldaviricetes</taxon>
        <taxon>Lefavirales</taxon>
        <taxon>Baculoviridae</taxon>
        <taxon>Alphabaculovirus</taxon>
        <taxon>Alphabaculovirus ecobliquae</taxon>
    </lineage>
</organism>
<keyword evidence="1" id="KW-1133">Transmembrane helix</keyword>
<gene>
    <name evidence="4" type="ORF">QF4000036</name>
    <name evidence="3" type="ORF">wdlz-06GM121</name>
</gene>
<keyword evidence="1" id="KW-0472">Membrane</keyword>
<proteinExistence type="predicted"/>
<reference evidence="2" key="2">
    <citation type="submission" date="2006-07" db="EMBL/GenBank/DDBJ databases">
        <authorList>
            <person name="Zhang C.-X."/>
            <person name="Yang Z.-N."/>
            <person name="Ma X.-C."/>
            <person name="Xiao Q."/>
        </authorList>
    </citation>
    <scope>NUCLEOTIDE SEQUENCE</scope>
    <source>
        <strain evidence="2">A1</strain>
    </source>
</reference>
<dbReference type="OrthoDB" id="9997at10239"/>
<dbReference type="KEGG" id="vg:5176529"/>
<dbReference type="RefSeq" id="YP_874304.1">
    <property type="nucleotide sequence ID" value="NC_008586.1"/>
</dbReference>
<dbReference type="EMBL" id="MZ394738">
    <property type="protein sequence ID" value="QWV59622.1"/>
    <property type="molecule type" value="Genomic_DNA"/>
</dbReference>
<accession>A0EZ14</accession>
<evidence type="ECO:0000313" key="4">
    <source>
        <dbReference type="EMBL" id="QWV59622.1"/>
    </source>
</evidence>
<reference evidence="2 5" key="3">
    <citation type="journal article" date="2007" name="Virology">
        <title>Genome sequence and organization of a nucleopolyhedrovirus that infects the tea looper caterpillar, Ectropis obliqua.</title>
        <authorList>
            <person name="Ma X.C."/>
            <person name="Shang J.Y."/>
            <person name="Yang Z.N."/>
            <person name="Bao Y.Y."/>
            <person name="Xiao Q."/>
            <person name="Zhang C.X."/>
        </authorList>
    </citation>
    <scope>NUCLEOTIDE SEQUENCE [LARGE SCALE GENOMIC DNA]</scope>
    <source>
        <strain evidence="2 5">A1</strain>
    </source>
</reference>
<feature type="transmembrane region" description="Helical" evidence="1">
    <location>
        <begin position="6"/>
        <end position="23"/>
    </location>
</feature>
<dbReference type="EMBL" id="DQ837165">
    <property type="protein sequence ID" value="ABI35794.1"/>
    <property type="molecule type" value="Genomic_DNA"/>
</dbReference>
<evidence type="ECO:0000313" key="3">
    <source>
        <dbReference type="EMBL" id="AGS47955.1"/>
    </source>
</evidence>
<dbReference type="Proteomes" id="UP000214344">
    <property type="component" value="Segment"/>
</dbReference>
<protein>
    <submittedName>
        <fullName evidence="2">Pif3</fullName>
    </submittedName>
    <submittedName>
        <fullName evidence="3">Putative 23.0 kDa protein</fullName>
    </submittedName>
</protein>
<dbReference type="InterPro" id="IPR007703">
    <property type="entry name" value="PIF3"/>
</dbReference>
<dbReference type="EMBL" id="KC960018">
    <property type="protein sequence ID" value="AGS47955.1"/>
    <property type="molecule type" value="Genomic_DNA"/>
</dbReference>
<evidence type="ECO:0000256" key="1">
    <source>
        <dbReference type="SAM" id="Phobius"/>
    </source>
</evidence>
<name>A0EZ14_9ABAC</name>
<reference evidence="2 5" key="1">
    <citation type="journal article" date="2006" name="J. Microbiol.">
        <title>Morphological, phylogenetic and biological characteristics of Ectropis obliqua single-nucleocapsid nucleopolyhedrovirus.</title>
        <authorList>
            <person name="Ma X.C."/>
            <person name="Xu H.J."/>
            <person name="Tang M.J."/>
            <person name="Xiao Q."/>
            <person name="Hong J."/>
            <person name="Zhang C.X."/>
        </authorList>
    </citation>
    <scope>NUCLEOTIDE SEQUENCE [LARGE SCALE GENOMIC DNA]</scope>
    <source>
        <strain evidence="2 5">A1</strain>
    </source>
</reference>
<dbReference type="Pfam" id="PF05006">
    <property type="entry name" value="PIF3"/>
    <property type="match status" value="1"/>
</dbReference>